<accession>A0A9Q0N9F6</accession>
<keyword evidence="5 12" id="KW-0812">Transmembrane</keyword>
<dbReference type="InterPro" id="IPR003369">
    <property type="entry name" value="TatA/B/E"/>
</dbReference>
<evidence type="ECO:0000256" key="8">
    <source>
        <dbReference type="ARBA" id="ARBA00022927"/>
    </source>
</evidence>
<organism evidence="13 14">
    <name type="scientific">Pseudolycoriella hygida</name>
    <dbReference type="NCBI Taxonomy" id="35572"/>
    <lineage>
        <taxon>Eukaryota</taxon>
        <taxon>Metazoa</taxon>
        <taxon>Ecdysozoa</taxon>
        <taxon>Arthropoda</taxon>
        <taxon>Hexapoda</taxon>
        <taxon>Insecta</taxon>
        <taxon>Pterygota</taxon>
        <taxon>Neoptera</taxon>
        <taxon>Endopterygota</taxon>
        <taxon>Diptera</taxon>
        <taxon>Nematocera</taxon>
        <taxon>Sciaroidea</taxon>
        <taxon>Sciaridae</taxon>
        <taxon>Pseudolycoriella</taxon>
    </lineage>
</organism>
<evidence type="ECO:0000313" key="14">
    <source>
        <dbReference type="Proteomes" id="UP001151699"/>
    </source>
</evidence>
<dbReference type="Gene3D" id="1.20.5.3310">
    <property type="match status" value="1"/>
</dbReference>
<evidence type="ECO:0000256" key="2">
    <source>
        <dbReference type="ARBA" id="ARBA00004167"/>
    </source>
</evidence>
<evidence type="ECO:0000256" key="4">
    <source>
        <dbReference type="ARBA" id="ARBA00022448"/>
    </source>
</evidence>
<keyword evidence="8" id="KW-0653">Protein transport</keyword>
<evidence type="ECO:0000256" key="7">
    <source>
        <dbReference type="ARBA" id="ARBA00022840"/>
    </source>
</evidence>
<dbReference type="Pfam" id="PF02416">
    <property type="entry name" value="TatA_B_E"/>
    <property type="match status" value="1"/>
</dbReference>
<comment type="similarity">
    <text evidence="3 12">Belongs to the ADP/ATP translocase tlc family.</text>
</comment>
<feature type="transmembrane region" description="Helical" evidence="12">
    <location>
        <begin position="450"/>
        <end position="480"/>
    </location>
</feature>
<dbReference type="OrthoDB" id="2190844at2759"/>
<dbReference type="GO" id="GO:0016020">
    <property type="term" value="C:membrane"/>
    <property type="evidence" value="ECO:0007669"/>
    <property type="project" value="UniProtKB-SubCell"/>
</dbReference>
<sequence>MKTIKLNYYNNQKANVITIEAITTNQPVKILSSGKSIIHKMIIPEGMLVYEIIKKVNSEERLVGEIIGTIPEGFLMPSTYFFSYGDQKEQIIDKMRKLMSLQLDKAMEKLSPNSPLKTRLEVLILASIVEKEASLNSDKPSIAAVFLNRLKKQISAEVVSFTKFANELTTTEEAKRFYTLFSLFGNSALIFVGFLMSNLSSANTMAKYFFTVPNNKITLVKISTSFVVIAAVISYLLVRFITKNIFTNPTFYAKAKAGRSTKDSMGLVESFRYIIRSKYLWLMLICSAAFGLSMNLVEAVWKAKIKELYPTVNSYAEFNSLYILWTGVAIMVMTIIGNNIMRSHSWFVAAVISPIIMMVTGILFFILIVFDQQVLSIFDSAILMTPLALAVSIGALQNILVKGTKYSIWDTSKEMLYIPLDRELKTKGKAAVDVISSKVGKSSSGLIQSIIFTLVPTATFSSISPFLMGVFIIVCIAWIYSKYNKMKIRYDLYRSVHKFIRKELHQFGEKLDSAELVAIPQTSSKTVVNLTAILFGAGKLPQVMSDLAKGLKAFKEGMKDDKKKDE</sequence>
<dbReference type="InterPro" id="IPR004667">
    <property type="entry name" value="ADP_ATP_car_bac_type"/>
</dbReference>
<comment type="subcellular location">
    <subcellularLocation>
        <location evidence="1 12">Membrane</location>
        <topology evidence="1 12">Multi-pass membrane protein</topology>
    </subcellularLocation>
    <subcellularLocation>
        <location evidence="2">Membrane</location>
        <topology evidence="2">Single-pass membrane protein</topology>
    </subcellularLocation>
</comment>
<feature type="transmembrane region" description="Helical" evidence="12">
    <location>
        <begin position="321"/>
        <end position="340"/>
    </location>
</feature>
<comment type="caution">
    <text evidence="13">The sequence shown here is derived from an EMBL/GenBank/DDBJ whole genome shotgun (WGS) entry which is preliminary data.</text>
</comment>
<dbReference type="GO" id="GO:0005524">
    <property type="term" value="F:ATP binding"/>
    <property type="evidence" value="ECO:0007669"/>
    <property type="project" value="UniProtKB-KW"/>
</dbReference>
<evidence type="ECO:0000256" key="9">
    <source>
        <dbReference type="ARBA" id="ARBA00022989"/>
    </source>
</evidence>
<keyword evidence="4 12" id="KW-0813">Transport</keyword>
<dbReference type="Pfam" id="PF03219">
    <property type="entry name" value="TLC"/>
    <property type="match status" value="1"/>
</dbReference>
<gene>
    <name evidence="13" type="primary">tlcE</name>
    <name evidence="13" type="ORF">Bhyg_00280</name>
</gene>
<dbReference type="PANTHER" id="PTHR31187">
    <property type="match status" value="1"/>
</dbReference>
<dbReference type="GO" id="GO:0005471">
    <property type="term" value="F:ATP:ADP antiporter activity"/>
    <property type="evidence" value="ECO:0007669"/>
    <property type="project" value="InterPro"/>
</dbReference>
<dbReference type="EMBL" id="WJQU01000001">
    <property type="protein sequence ID" value="KAJ6645079.1"/>
    <property type="molecule type" value="Genomic_DNA"/>
</dbReference>
<keyword evidence="6 12" id="KW-0547">Nucleotide-binding</keyword>
<evidence type="ECO:0000256" key="6">
    <source>
        <dbReference type="ARBA" id="ARBA00022741"/>
    </source>
</evidence>
<evidence type="ECO:0000256" key="1">
    <source>
        <dbReference type="ARBA" id="ARBA00004141"/>
    </source>
</evidence>
<dbReference type="PANTHER" id="PTHR31187:SF1">
    <property type="entry name" value="ADP,ATP CARRIER PROTEIN 1"/>
    <property type="match status" value="1"/>
</dbReference>
<evidence type="ECO:0000256" key="11">
    <source>
        <dbReference type="ARBA" id="ARBA00023136"/>
    </source>
</evidence>
<protein>
    <recommendedName>
        <fullName evidence="12">ADP,ATP carrier protein</fullName>
    </recommendedName>
</protein>
<proteinExistence type="inferred from homology"/>
<reference evidence="13" key="1">
    <citation type="submission" date="2022-07" db="EMBL/GenBank/DDBJ databases">
        <authorList>
            <person name="Trinca V."/>
            <person name="Uliana J.V.C."/>
            <person name="Torres T.T."/>
            <person name="Ward R.J."/>
            <person name="Monesi N."/>
        </authorList>
    </citation>
    <scope>NUCLEOTIDE SEQUENCE</scope>
    <source>
        <strain evidence="13">HSMRA1968</strain>
        <tissue evidence="13">Whole embryos</tissue>
    </source>
</reference>
<feature type="transmembrane region" description="Helical" evidence="12">
    <location>
        <begin position="347"/>
        <end position="370"/>
    </location>
</feature>
<keyword evidence="10" id="KW-0811">Translocation</keyword>
<feature type="transmembrane region" description="Helical" evidence="12">
    <location>
        <begin position="177"/>
        <end position="197"/>
    </location>
</feature>
<dbReference type="AlphaFoldDB" id="A0A9Q0N9F6"/>
<name>A0A9Q0N9F6_9DIPT</name>
<keyword evidence="11 12" id="KW-0472">Membrane</keyword>
<evidence type="ECO:0000256" key="12">
    <source>
        <dbReference type="RuleBase" id="RU363121"/>
    </source>
</evidence>
<feature type="transmembrane region" description="Helical" evidence="12">
    <location>
        <begin position="217"/>
        <end position="238"/>
    </location>
</feature>
<feature type="transmembrane region" description="Helical" evidence="12">
    <location>
        <begin position="382"/>
        <end position="401"/>
    </location>
</feature>
<keyword evidence="7 12" id="KW-0067">ATP-binding</keyword>
<dbReference type="GO" id="GO:0015031">
    <property type="term" value="P:protein transport"/>
    <property type="evidence" value="ECO:0007669"/>
    <property type="project" value="UniProtKB-KW"/>
</dbReference>
<evidence type="ECO:0000256" key="5">
    <source>
        <dbReference type="ARBA" id="ARBA00022692"/>
    </source>
</evidence>
<evidence type="ECO:0000313" key="13">
    <source>
        <dbReference type="EMBL" id="KAJ6645079.1"/>
    </source>
</evidence>
<keyword evidence="14" id="KW-1185">Reference proteome</keyword>
<evidence type="ECO:0000256" key="10">
    <source>
        <dbReference type="ARBA" id="ARBA00023010"/>
    </source>
</evidence>
<dbReference type="Proteomes" id="UP001151699">
    <property type="component" value="Chromosome A"/>
</dbReference>
<evidence type="ECO:0000256" key="3">
    <source>
        <dbReference type="ARBA" id="ARBA00007127"/>
    </source>
</evidence>
<keyword evidence="9 12" id="KW-1133">Transmembrane helix</keyword>
<feature type="transmembrane region" description="Helical" evidence="12">
    <location>
        <begin position="279"/>
        <end position="301"/>
    </location>
</feature>